<feature type="transmembrane region" description="Helical" evidence="1">
    <location>
        <begin position="51"/>
        <end position="70"/>
    </location>
</feature>
<dbReference type="Proteomes" id="UP000244962">
    <property type="component" value="Unassembled WGS sequence"/>
</dbReference>
<evidence type="ECO:0000313" key="2">
    <source>
        <dbReference type="EMBL" id="PWC07754.1"/>
    </source>
</evidence>
<feature type="transmembrane region" description="Helical" evidence="1">
    <location>
        <begin position="25"/>
        <end position="45"/>
    </location>
</feature>
<dbReference type="AlphaFoldDB" id="A0A2U1TFU8"/>
<keyword evidence="1" id="KW-0812">Transmembrane</keyword>
<organism evidence="2 3">
    <name type="scientific">Mycetocola zhujimingii</name>
    <dbReference type="NCBI Taxonomy" id="2079792"/>
    <lineage>
        <taxon>Bacteria</taxon>
        <taxon>Bacillati</taxon>
        <taxon>Actinomycetota</taxon>
        <taxon>Actinomycetes</taxon>
        <taxon>Micrococcales</taxon>
        <taxon>Microbacteriaceae</taxon>
        <taxon>Mycetocola</taxon>
    </lineage>
</organism>
<keyword evidence="1" id="KW-0472">Membrane</keyword>
<keyword evidence="3" id="KW-1185">Reference proteome</keyword>
<reference evidence="3" key="1">
    <citation type="submission" date="2018-04" db="EMBL/GenBank/DDBJ databases">
        <authorList>
            <person name="Liu S."/>
            <person name="Wang Z."/>
            <person name="Li J."/>
        </authorList>
    </citation>
    <scope>NUCLEOTIDE SEQUENCE [LARGE SCALE GENOMIC DNA]</scope>
    <source>
        <strain evidence="3">622</strain>
    </source>
</reference>
<dbReference type="EMBL" id="QEFB01000002">
    <property type="protein sequence ID" value="PWC07754.1"/>
    <property type="molecule type" value="Genomic_DNA"/>
</dbReference>
<sequence>MFHWYSAFMTTQTLAPATVNARSVLLPYLLVLVAAVVLIQIVIALTGGEVGILAGTLTAVVAVGVGAWMWRNCRTLAKIRFGIAIAHAIAFLAVTTSFNVHAVIRAISVDSPAAELLATPWFGATLVMSAAWGIGLFVHLTGAVLGRGWED</sequence>
<feature type="transmembrane region" description="Helical" evidence="1">
    <location>
        <begin position="82"/>
        <end position="104"/>
    </location>
</feature>
<name>A0A2U1TFU8_9MICO</name>
<comment type="caution">
    <text evidence="2">The sequence shown here is derived from an EMBL/GenBank/DDBJ whole genome shotgun (WGS) entry which is preliminary data.</text>
</comment>
<evidence type="ECO:0000256" key="1">
    <source>
        <dbReference type="SAM" id="Phobius"/>
    </source>
</evidence>
<protein>
    <recommendedName>
        <fullName evidence="4">Transmembrane protein</fullName>
    </recommendedName>
</protein>
<evidence type="ECO:0000313" key="3">
    <source>
        <dbReference type="Proteomes" id="UP000244962"/>
    </source>
</evidence>
<evidence type="ECO:0008006" key="4">
    <source>
        <dbReference type="Google" id="ProtNLM"/>
    </source>
</evidence>
<proteinExistence type="predicted"/>
<keyword evidence="1" id="KW-1133">Transmembrane helix</keyword>
<gene>
    <name evidence="2" type="ORF">DF223_04675</name>
</gene>
<accession>A0A2U1TFU8</accession>
<feature type="transmembrane region" description="Helical" evidence="1">
    <location>
        <begin position="124"/>
        <end position="145"/>
    </location>
</feature>